<evidence type="ECO:0008006" key="5">
    <source>
        <dbReference type="Google" id="ProtNLM"/>
    </source>
</evidence>
<dbReference type="Proteomes" id="UP001165306">
    <property type="component" value="Unassembled WGS sequence"/>
</dbReference>
<keyword evidence="2" id="KW-0812">Transmembrane</keyword>
<keyword evidence="2" id="KW-0472">Membrane</keyword>
<gene>
    <name evidence="3" type="ORF">NET02_08045</name>
</gene>
<comment type="caution">
    <text evidence="3">The sequence shown here is derived from an EMBL/GenBank/DDBJ whole genome shotgun (WGS) entry which is preliminary data.</text>
</comment>
<protein>
    <recommendedName>
        <fullName evidence="5">Cytochrome c oxidase subunit 2A</fullName>
    </recommendedName>
</protein>
<dbReference type="AlphaFoldDB" id="A0AA41WBZ3"/>
<keyword evidence="2" id="KW-1133">Transmembrane helix</keyword>
<feature type="transmembrane region" description="Helical" evidence="2">
    <location>
        <begin position="30"/>
        <end position="51"/>
    </location>
</feature>
<organism evidence="3 4">
    <name type="scientific">Thermalbibacter longus</name>
    <dbReference type="NCBI Taxonomy" id="2951981"/>
    <lineage>
        <taxon>Bacteria</taxon>
        <taxon>Pseudomonadati</taxon>
        <taxon>Thermomicrobiota</taxon>
        <taxon>Thermomicrobia</taxon>
        <taxon>Thermomicrobiales</taxon>
        <taxon>Thermomicrobiaceae</taxon>
        <taxon>Thermalbibacter</taxon>
    </lineage>
</organism>
<evidence type="ECO:0000256" key="2">
    <source>
        <dbReference type="SAM" id="Phobius"/>
    </source>
</evidence>
<evidence type="ECO:0000313" key="4">
    <source>
        <dbReference type="Proteomes" id="UP001165306"/>
    </source>
</evidence>
<feature type="region of interest" description="Disordered" evidence="1">
    <location>
        <begin position="1"/>
        <end position="21"/>
    </location>
</feature>
<evidence type="ECO:0000256" key="1">
    <source>
        <dbReference type="SAM" id="MobiDB-lite"/>
    </source>
</evidence>
<sequence>MHPQRQQLGPVRAPEERADPAEERHPYGTLFLLLVYLIVVIAIWGTVYLTMLERG</sequence>
<accession>A0AA41WBZ3</accession>
<evidence type="ECO:0000313" key="3">
    <source>
        <dbReference type="EMBL" id="MCM8749092.1"/>
    </source>
</evidence>
<name>A0AA41WBZ3_9BACT</name>
<reference evidence="3" key="1">
    <citation type="submission" date="2022-06" db="EMBL/GenBank/DDBJ databases">
        <title>CFH 74404 Thermomicrobiaceae sp.</title>
        <authorList>
            <person name="Ming H."/>
            <person name="Li W.-J."/>
            <person name="Zhao Z."/>
        </authorList>
    </citation>
    <scope>NUCLEOTIDE SEQUENCE</scope>
    <source>
        <strain evidence="3">CFH 74404</strain>
    </source>
</reference>
<proteinExistence type="predicted"/>
<keyword evidence="4" id="KW-1185">Reference proteome</keyword>
<dbReference type="EMBL" id="JAMSLR010000004">
    <property type="protein sequence ID" value="MCM8749092.1"/>
    <property type="molecule type" value="Genomic_DNA"/>
</dbReference>
<dbReference type="RefSeq" id="WP_284056871.1">
    <property type="nucleotide sequence ID" value="NZ_JAMSLR010000004.1"/>
</dbReference>